<evidence type="ECO:0000313" key="2">
    <source>
        <dbReference type="Proteomes" id="UP000237347"/>
    </source>
</evidence>
<keyword evidence="2" id="KW-1185">Reference proteome</keyword>
<evidence type="ECO:0008006" key="3">
    <source>
        <dbReference type="Google" id="ProtNLM"/>
    </source>
</evidence>
<dbReference type="Proteomes" id="UP000237347">
    <property type="component" value="Unassembled WGS sequence"/>
</dbReference>
<protein>
    <recommendedName>
        <fullName evidence="3">DUF4283 domain-containing protein</fullName>
    </recommendedName>
</protein>
<gene>
    <name evidence="1" type="ORF">CFP56_040584</name>
</gene>
<comment type="caution">
    <text evidence="1">The sequence shown here is derived from an EMBL/GenBank/DDBJ whole genome shotgun (WGS) entry which is preliminary data.</text>
</comment>
<sequence>MILFKQAVLEGVPGSVEWKTEELFSKSAKTTPLPFCMSKKGSEFELNRVFTGGPWSFDNQALLLTGWKAGMMATNVKFDLVALWVQIWGAPFDMRTPRVAEEVRNRLGRVLEVEKRCNNDSQNFFMRVKVAIPIEKEICRGAFLAGSDGRKYWVDLNKTKKGVDVECGYEDWLKVNWWKGKVATEKGIWEGRTA</sequence>
<dbReference type="AlphaFoldDB" id="A0AAW0LL14"/>
<name>A0AAW0LL14_QUESU</name>
<evidence type="ECO:0000313" key="1">
    <source>
        <dbReference type="EMBL" id="KAK7852000.1"/>
    </source>
</evidence>
<dbReference type="PANTHER" id="PTHR31286">
    <property type="entry name" value="GLYCINE-RICH CELL WALL STRUCTURAL PROTEIN 1.8-LIKE"/>
    <property type="match status" value="1"/>
</dbReference>
<dbReference type="EMBL" id="PKMF04000081">
    <property type="protein sequence ID" value="KAK7852000.1"/>
    <property type="molecule type" value="Genomic_DNA"/>
</dbReference>
<dbReference type="PANTHER" id="PTHR31286:SF167">
    <property type="entry name" value="OS09G0268800 PROTEIN"/>
    <property type="match status" value="1"/>
</dbReference>
<proteinExistence type="predicted"/>
<reference evidence="1 2" key="1">
    <citation type="journal article" date="2018" name="Sci. Data">
        <title>The draft genome sequence of cork oak.</title>
        <authorList>
            <person name="Ramos A.M."/>
            <person name="Usie A."/>
            <person name="Barbosa P."/>
            <person name="Barros P.M."/>
            <person name="Capote T."/>
            <person name="Chaves I."/>
            <person name="Simoes F."/>
            <person name="Abreu I."/>
            <person name="Carrasquinho I."/>
            <person name="Faro C."/>
            <person name="Guimaraes J.B."/>
            <person name="Mendonca D."/>
            <person name="Nobrega F."/>
            <person name="Rodrigues L."/>
            <person name="Saibo N.J.M."/>
            <person name="Varela M.C."/>
            <person name="Egas C."/>
            <person name="Matos J."/>
            <person name="Miguel C.M."/>
            <person name="Oliveira M.M."/>
            <person name="Ricardo C.P."/>
            <person name="Goncalves S."/>
        </authorList>
    </citation>
    <scope>NUCLEOTIDE SEQUENCE [LARGE SCALE GENOMIC DNA]</scope>
    <source>
        <strain evidence="2">cv. HL8</strain>
    </source>
</reference>
<dbReference type="InterPro" id="IPR040256">
    <property type="entry name" value="At4g02000-like"/>
</dbReference>
<organism evidence="1 2">
    <name type="scientific">Quercus suber</name>
    <name type="common">Cork oak</name>
    <dbReference type="NCBI Taxonomy" id="58331"/>
    <lineage>
        <taxon>Eukaryota</taxon>
        <taxon>Viridiplantae</taxon>
        <taxon>Streptophyta</taxon>
        <taxon>Embryophyta</taxon>
        <taxon>Tracheophyta</taxon>
        <taxon>Spermatophyta</taxon>
        <taxon>Magnoliopsida</taxon>
        <taxon>eudicotyledons</taxon>
        <taxon>Gunneridae</taxon>
        <taxon>Pentapetalae</taxon>
        <taxon>rosids</taxon>
        <taxon>fabids</taxon>
        <taxon>Fagales</taxon>
        <taxon>Fagaceae</taxon>
        <taxon>Quercus</taxon>
    </lineage>
</organism>
<accession>A0AAW0LL14</accession>